<dbReference type="PANTHER" id="PTHR31434">
    <property type="entry name" value="S PHASE CYCLIN A-ASSOCIATED PROTEIN IN THE ENDOPLASMIC RETICULUM"/>
    <property type="match status" value="1"/>
</dbReference>
<organism evidence="1 2">
    <name type="scientific">Drosophila gunungcola</name>
    <name type="common">fruit fly</name>
    <dbReference type="NCBI Taxonomy" id="103775"/>
    <lineage>
        <taxon>Eukaryota</taxon>
        <taxon>Metazoa</taxon>
        <taxon>Ecdysozoa</taxon>
        <taxon>Arthropoda</taxon>
        <taxon>Hexapoda</taxon>
        <taxon>Insecta</taxon>
        <taxon>Pterygota</taxon>
        <taxon>Neoptera</taxon>
        <taxon>Endopterygota</taxon>
        <taxon>Diptera</taxon>
        <taxon>Brachycera</taxon>
        <taxon>Muscomorpha</taxon>
        <taxon>Ephydroidea</taxon>
        <taxon>Drosophilidae</taxon>
        <taxon>Drosophila</taxon>
        <taxon>Sophophora</taxon>
    </lineage>
</organism>
<dbReference type="AlphaFoldDB" id="A0A9P9YUS1"/>
<sequence>YAVITGLIEILSRRNQKVRESIEDNQSVMLSLLTTLGFLSRFLDVCQPGPADPTRLLSAARSTELFGTVSMLYGSVMPMGECIPPRTTALAASTFHLYVSLASLDVNTFQGENISKMAGGIDCGGSIVAEAAGCDDPILNFSVSNAQWVKNNESTTMLIDLIASLAFFCVNNRRHQDLLISEQFAVIFKNLAKLSIQFNPVIYPFLVTVSFGNAAARELLCKDFDLSFVDEYSKSEVAQRNSVIKLIHSRIKDKISPGYSNKPQTHIKGG</sequence>
<dbReference type="PANTHER" id="PTHR31434:SF2">
    <property type="entry name" value="S PHASE CYCLIN A-ASSOCIATED PROTEIN IN THE ENDOPLASMIC RETICULUM"/>
    <property type="match status" value="1"/>
</dbReference>
<gene>
    <name evidence="1" type="ORF">M5D96_004585</name>
</gene>
<proteinExistence type="predicted"/>
<dbReference type="EMBL" id="JAMKOV010000002">
    <property type="protein sequence ID" value="KAI8043258.1"/>
    <property type="molecule type" value="Genomic_DNA"/>
</dbReference>
<evidence type="ECO:0000313" key="2">
    <source>
        <dbReference type="Proteomes" id="UP001059596"/>
    </source>
</evidence>
<keyword evidence="2" id="KW-1185">Reference proteome</keyword>
<dbReference type="Proteomes" id="UP001059596">
    <property type="component" value="Unassembled WGS sequence"/>
</dbReference>
<protein>
    <submittedName>
        <fullName evidence="1">Uncharacterized protein</fullName>
    </submittedName>
</protein>
<accession>A0A9P9YUS1</accession>
<reference evidence="1" key="1">
    <citation type="journal article" date="2023" name="Genome Biol. Evol.">
        <title>Long-read-based Genome Assembly of Drosophila gunungcola Reveals Fewer Chemosensory Genes in Flower-breeding Species.</title>
        <authorList>
            <person name="Negi A."/>
            <person name="Liao B.Y."/>
            <person name="Yeh S.D."/>
        </authorList>
    </citation>
    <scope>NUCLEOTIDE SEQUENCE</scope>
    <source>
        <strain evidence="1">Sukarami</strain>
    </source>
</reference>
<name>A0A9P9YUS1_9MUSC</name>
<feature type="non-terminal residue" evidence="1">
    <location>
        <position position="1"/>
    </location>
</feature>
<evidence type="ECO:0000313" key="1">
    <source>
        <dbReference type="EMBL" id="KAI8043258.1"/>
    </source>
</evidence>
<comment type="caution">
    <text evidence="1">The sequence shown here is derived from an EMBL/GenBank/DDBJ whole genome shotgun (WGS) entry which is preliminary data.</text>
</comment>